<evidence type="ECO:0000313" key="1">
    <source>
        <dbReference type="EMBL" id="KAI9463370.1"/>
    </source>
</evidence>
<reference evidence="1" key="1">
    <citation type="submission" date="2021-03" db="EMBL/GenBank/DDBJ databases">
        <title>Evolutionary priming and transition to the ectomycorrhizal habit in an iconic lineage of mushroom-forming fungi: is preadaptation a requirement?</title>
        <authorList>
            <consortium name="DOE Joint Genome Institute"/>
            <person name="Looney B.P."/>
            <person name="Miyauchi S."/>
            <person name="Morin E."/>
            <person name="Drula E."/>
            <person name="Courty P.E."/>
            <person name="Chicoki N."/>
            <person name="Fauchery L."/>
            <person name="Kohler A."/>
            <person name="Kuo A."/>
            <person name="LaButti K."/>
            <person name="Pangilinan J."/>
            <person name="Lipzen A."/>
            <person name="Riley R."/>
            <person name="Andreopoulos W."/>
            <person name="He G."/>
            <person name="Johnson J."/>
            <person name="Barry K.W."/>
            <person name="Grigoriev I.V."/>
            <person name="Nagy L."/>
            <person name="Hibbett D."/>
            <person name="Henrissat B."/>
            <person name="Matheny P.B."/>
            <person name="Labbe J."/>
            <person name="Martin A.F."/>
        </authorList>
    </citation>
    <scope>NUCLEOTIDE SEQUENCE</scope>
    <source>
        <strain evidence="1">BPL698</strain>
    </source>
</reference>
<name>A0ACC0U6C8_9AGAM</name>
<gene>
    <name evidence="1" type="ORF">F5148DRAFT_1150308</name>
</gene>
<accession>A0ACC0U6C8</accession>
<organism evidence="1 2">
    <name type="scientific">Russula earlei</name>
    <dbReference type="NCBI Taxonomy" id="71964"/>
    <lineage>
        <taxon>Eukaryota</taxon>
        <taxon>Fungi</taxon>
        <taxon>Dikarya</taxon>
        <taxon>Basidiomycota</taxon>
        <taxon>Agaricomycotina</taxon>
        <taxon>Agaricomycetes</taxon>
        <taxon>Russulales</taxon>
        <taxon>Russulaceae</taxon>
        <taxon>Russula</taxon>
    </lineage>
</organism>
<dbReference type="EMBL" id="JAGFNK010000159">
    <property type="protein sequence ID" value="KAI9463370.1"/>
    <property type="molecule type" value="Genomic_DNA"/>
</dbReference>
<sequence length="247" mass="28347">MPRLEILRLGLKSRRHRASRPPLQLTRSVLPALTKLVFDGVHGYLDDLLAQIEAPLLKYLDVAFYTDVGFVLPQLHRFISHAESFKTRDRAKVRASARASQLVIYRGEHWILSLQIRCRELDSQLPSLAKVCSSFPLLSTLVRLEIVEYAPRPQWRDDMEVTQGLELLDPFTAVNDLCLSDQVARRVCQALEELAEERVTDVLPALQNIFLKDLEPSESVPKYIEKFFAARNLSGHPVAVHRWDRTR</sequence>
<keyword evidence="2" id="KW-1185">Reference proteome</keyword>
<comment type="caution">
    <text evidence="1">The sequence shown here is derived from an EMBL/GenBank/DDBJ whole genome shotgun (WGS) entry which is preliminary data.</text>
</comment>
<dbReference type="Proteomes" id="UP001207468">
    <property type="component" value="Unassembled WGS sequence"/>
</dbReference>
<evidence type="ECO:0000313" key="2">
    <source>
        <dbReference type="Proteomes" id="UP001207468"/>
    </source>
</evidence>
<protein>
    <submittedName>
        <fullName evidence="1">Uncharacterized protein</fullName>
    </submittedName>
</protein>
<proteinExistence type="predicted"/>